<organism evidence="6 7">
    <name type="scientific">Tetradesmus obliquus</name>
    <name type="common">Green alga</name>
    <name type="synonym">Acutodesmus obliquus</name>
    <dbReference type="NCBI Taxonomy" id="3088"/>
    <lineage>
        <taxon>Eukaryota</taxon>
        <taxon>Viridiplantae</taxon>
        <taxon>Chlorophyta</taxon>
        <taxon>core chlorophytes</taxon>
        <taxon>Chlorophyceae</taxon>
        <taxon>CS clade</taxon>
        <taxon>Sphaeropleales</taxon>
        <taxon>Scenedesmaceae</taxon>
        <taxon>Tetradesmus</taxon>
    </lineage>
</organism>
<evidence type="ECO:0000256" key="2">
    <source>
        <dbReference type="ARBA" id="ARBA00022801"/>
    </source>
</evidence>
<keyword evidence="3" id="KW-0269">Exonuclease</keyword>
<dbReference type="InterPro" id="IPR013520">
    <property type="entry name" value="Ribonucl_H"/>
</dbReference>
<evidence type="ECO:0000256" key="3">
    <source>
        <dbReference type="ARBA" id="ARBA00022839"/>
    </source>
</evidence>
<evidence type="ECO:0000256" key="1">
    <source>
        <dbReference type="ARBA" id="ARBA00022722"/>
    </source>
</evidence>
<dbReference type="CDD" id="cd06133">
    <property type="entry name" value="ERI-1_3'hExo_like"/>
    <property type="match status" value="1"/>
</dbReference>
<proteinExistence type="predicted"/>
<evidence type="ECO:0000256" key="4">
    <source>
        <dbReference type="SAM" id="MobiDB-lite"/>
    </source>
</evidence>
<accession>A0ABY8TK64</accession>
<feature type="region of interest" description="Disordered" evidence="4">
    <location>
        <begin position="520"/>
        <end position="539"/>
    </location>
</feature>
<feature type="region of interest" description="Disordered" evidence="4">
    <location>
        <begin position="430"/>
        <end position="484"/>
    </location>
</feature>
<sequence length="539" mass="58946">MFGSSQRSPAKQQFTHLLVYDFEATCNKQRSLQPVEIIELSCAIVDCKAAAITDSFQAYVQPTEHPQLDPFCIELTGIQQQQVDAAQQLGPVLTQHHAWLQQRGMFEQGVAATAVTWTSWDLAICLCAECAWRKIQRPDYLCSWVDLKQLFGATYKQRGNLRTCVEAAGLRWQGRQHSGLDDALNTARLAIKLMQQAAMSSISCEILNKHTKEVLPTLIHNGQKYIVTEAGTEFEVQVRLDNHTAQPHKIRLTIDGIDVGFSKIMYGDSRISEATFEGYLQQQANNDGPSLYRAFKFGACKPAEDAATVDHPDEIKAGRIELACDVVVATGYQDTSQPIGKPVVVGDEAARKKLPEGKKWFLAPGLKAEAGSTVASSTKWNYTVYTPVSLLAPIKLRYDTADNLILRKILNPSKPEHRAILRASRDERLARMGQEPDAASSRLAAAGSSRHRVKREGQGAAAAAAAAGVKREREDSDAVPRSATAETVDLTAQAPAGPLLVNGRAVGADEAAVCDLCDSDDEPSWQVQKKQAIDLGPEL</sequence>
<dbReference type="InterPro" id="IPR012337">
    <property type="entry name" value="RNaseH-like_sf"/>
</dbReference>
<protein>
    <recommendedName>
        <fullName evidence="5">Exonuclease domain-containing protein</fullName>
    </recommendedName>
</protein>
<evidence type="ECO:0000313" key="6">
    <source>
        <dbReference type="EMBL" id="WIA09493.1"/>
    </source>
</evidence>
<dbReference type="Pfam" id="PF00929">
    <property type="entry name" value="RNase_T"/>
    <property type="match status" value="1"/>
</dbReference>
<dbReference type="Pfam" id="PF25534">
    <property type="entry name" value="DUF7918"/>
    <property type="match status" value="1"/>
</dbReference>
<name>A0ABY8TK64_TETOB</name>
<dbReference type="PANTHER" id="PTHR23044">
    <property type="entry name" value="3'-5' EXONUCLEASE ERI1-RELATED"/>
    <property type="match status" value="1"/>
</dbReference>
<evidence type="ECO:0000313" key="7">
    <source>
        <dbReference type="Proteomes" id="UP001244341"/>
    </source>
</evidence>
<evidence type="ECO:0000259" key="5">
    <source>
        <dbReference type="SMART" id="SM00479"/>
    </source>
</evidence>
<dbReference type="Gene3D" id="3.30.420.10">
    <property type="entry name" value="Ribonuclease H-like superfamily/Ribonuclease H"/>
    <property type="match status" value="1"/>
</dbReference>
<dbReference type="InterPro" id="IPR057678">
    <property type="entry name" value="DUF7918"/>
</dbReference>
<dbReference type="EMBL" id="CP126208">
    <property type="protein sequence ID" value="WIA09493.1"/>
    <property type="molecule type" value="Genomic_DNA"/>
</dbReference>
<dbReference type="InterPro" id="IPR051274">
    <property type="entry name" value="3-5_Exoribonuclease"/>
</dbReference>
<dbReference type="SUPFAM" id="SSF53098">
    <property type="entry name" value="Ribonuclease H-like"/>
    <property type="match status" value="1"/>
</dbReference>
<dbReference type="InterPro" id="IPR036397">
    <property type="entry name" value="RNaseH_sf"/>
</dbReference>
<feature type="domain" description="Exonuclease" evidence="5">
    <location>
        <begin position="16"/>
        <end position="199"/>
    </location>
</feature>
<dbReference type="Proteomes" id="UP001244341">
    <property type="component" value="Chromosome 1b"/>
</dbReference>
<dbReference type="InterPro" id="IPR047201">
    <property type="entry name" value="ERI-1_3'hExo-like"/>
</dbReference>
<feature type="compositionally biased region" description="Basic and acidic residues" evidence="4">
    <location>
        <begin position="469"/>
        <end position="478"/>
    </location>
</feature>
<dbReference type="SMART" id="SM00479">
    <property type="entry name" value="EXOIII"/>
    <property type="match status" value="1"/>
</dbReference>
<reference evidence="6 7" key="1">
    <citation type="submission" date="2023-05" db="EMBL/GenBank/DDBJ databases">
        <title>A 100% complete, gapless, phased diploid assembly of the Scenedesmus obliquus UTEX 3031 genome.</title>
        <authorList>
            <person name="Biondi T.C."/>
            <person name="Hanschen E.R."/>
            <person name="Kwon T."/>
            <person name="Eng W."/>
            <person name="Kruse C.P.S."/>
            <person name="Koehler S.I."/>
            <person name="Kunde Y."/>
            <person name="Gleasner C.D."/>
            <person name="You Mak K.T."/>
            <person name="Polle J."/>
            <person name="Hovde B.T."/>
            <person name="Starkenburg S.R."/>
        </authorList>
    </citation>
    <scope>NUCLEOTIDE SEQUENCE [LARGE SCALE GENOMIC DNA]</scope>
    <source>
        <strain evidence="6 7">DOE0152z</strain>
    </source>
</reference>
<keyword evidence="7" id="KW-1185">Reference proteome</keyword>
<keyword evidence="2" id="KW-0378">Hydrolase</keyword>
<gene>
    <name evidence="6" type="ORF">OEZ85_008893</name>
</gene>
<feature type="compositionally biased region" description="Low complexity" evidence="4">
    <location>
        <begin position="438"/>
        <end position="448"/>
    </location>
</feature>
<keyword evidence="1" id="KW-0540">Nuclease</keyword>
<dbReference type="PANTHER" id="PTHR23044:SF61">
    <property type="entry name" value="3'-5' EXORIBONUCLEASE 1-RELATED"/>
    <property type="match status" value="1"/>
</dbReference>